<dbReference type="Proteomes" id="UP000265180">
    <property type="component" value="Chromosome 12"/>
</dbReference>
<sequence>MPLLTFFRSKVINIRSSKPDPASLCFSVPDSLSESSPPFLSFTVVSKTHIEKTLRGLSSSTCTLDPLLTALVKSVLPTVSPTITELVNISLQTGYIPPSLKTAVIRPTLKKPSLDAEVLANYRPISNLPFLSKVLEKIVASQLQNHLKQNNHFEKFQSGFRSAHSTETALLRVTNDLLMAADSGSPSLLVLLDLTAAFDPVDHTVQNTVGLSADVLQWFPSYLTDRTEYVLMGGCRWSTLLVTCGVPQGSVLGPILFIIDMLPLGRVISKHGLSFHCYADDTQIYIKTAPNSPAAPSHLTACLEEMKAWMNSNFLQLNSSKTEALVVGPPADKFLLNIPVHFRQSDHHRFLLSHQPRSTVRPSAKL</sequence>
<dbReference type="CDD" id="cd01650">
    <property type="entry name" value="RT_nLTR_like"/>
    <property type="match status" value="1"/>
</dbReference>
<protein>
    <recommendedName>
        <fullName evidence="1">Reverse transcriptase domain-containing protein</fullName>
    </recommendedName>
</protein>
<dbReference type="PANTHER" id="PTHR33332">
    <property type="entry name" value="REVERSE TRANSCRIPTASE DOMAIN-CONTAINING PROTEIN"/>
    <property type="match status" value="1"/>
</dbReference>
<reference evidence="2" key="3">
    <citation type="submission" date="2025-08" db="UniProtKB">
        <authorList>
            <consortium name="Ensembl"/>
        </authorList>
    </citation>
    <scope>IDENTIFICATION</scope>
    <source>
        <strain evidence="2">HNI</strain>
    </source>
</reference>
<feature type="domain" description="Reverse transcriptase" evidence="1">
    <location>
        <begin position="89"/>
        <end position="338"/>
    </location>
</feature>
<dbReference type="Ensembl" id="ENSORLT00020025402.1">
    <property type="protein sequence ID" value="ENSORLP00020016984.1"/>
    <property type="gene ID" value="ENSORLG00020018011.1"/>
</dbReference>
<reference evidence="2" key="4">
    <citation type="submission" date="2025-09" db="UniProtKB">
        <authorList>
            <consortium name="Ensembl"/>
        </authorList>
    </citation>
    <scope>IDENTIFICATION</scope>
    <source>
        <strain evidence="2">HNI</strain>
    </source>
</reference>
<dbReference type="AlphaFoldDB" id="A0A3P9L8G6"/>
<dbReference type="InterPro" id="IPR043502">
    <property type="entry name" value="DNA/RNA_pol_sf"/>
</dbReference>
<evidence type="ECO:0000313" key="2">
    <source>
        <dbReference type="Ensembl" id="ENSORLP00020016984.1"/>
    </source>
</evidence>
<name>A0A3P9L8G6_ORYLA</name>
<dbReference type="SUPFAM" id="SSF56672">
    <property type="entry name" value="DNA/RNA polymerases"/>
    <property type="match status" value="1"/>
</dbReference>
<dbReference type="InterPro" id="IPR000477">
    <property type="entry name" value="RT_dom"/>
</dbReference>
<evidence type="ECO:0000259" key="1">
    <source>
        <dbReference type="PROSITE" id="PS50878"/>
    </source>
</evidence>
<reference evidence="2 3" key="2">
    <citation type="submission" date="2017-04" db="EMBL/GenBank/DDBJ databases">
        <title>CpG methylation of centromeres and impact of large insertions on vertebrate speciation.</title>
        <authorList>
            <person name="Ichikawa K."/>
            <person name="Yoshimura J."/>
            <person name="Morishita S."/>
        </authorList>
    </citation>
    <scope>NUCLEOTIDE SEQUENCE</scope>
    <source>
        <strain evidence="2 3">HNI</strain>
    </source>
</reference>
<reference key="1">
    <citation type="journal article" date="2007" name="Nature">
        <title>The medaka draft genome and insights into vertebrate genome evolution.</title>
        <authorList>
            <person name="Kasahara M."/>
            <person name="Naruse K."/>
            <person name="Sasaki S."/>
            <person name="Nakatani Y."/>
            <person name="Qu W."/>
            <person name="Ahsan B."/>
            <person name="Yamada T."/>
            <person name="Nagayasu Y."/>
            <person name="Doi K."/>
            <person name="Kasai Y."/>
            <person name="Jindo T."/>
            <person name="Kobayashi D."/>
            <person name="Shimada A."/>
            <person name="Toyoda A."/>
            <person name="Kuroki Y."/>
            <person name="Fujiyama A."/>
            <person name="Sasaki T."/>
            <person name="Shimizu A."/>
            <person name="Asakawa S."/>
            <person name="Shimizu N."/>
            <person name="Hashimoto S."/>
            <person name="Yang J."/>
            <person name="Lee Y."/>
            <person name="Matsushima K."/>
            <person name="Sugano S."/>
            <person name="Sakaizumi M."/>
            <person name="Narita T."/>
            <person name="Ohishi K."/>
            <person name="Haga S."/>
            <person name="Ohta F."/>
            <person name="Nomoto H."/>
            <person name="Nogata K."/>
            <person name="Morishita T."/>
            <person name="Endo T."/>
            <person name="Shin-I T."/>
            <person name="Takeda H."/>
            <person name="Morishita S."/>
            <person name="Kohara Y."/>
        </authorList>
    </citation>
    <scope>NUCLEOTIDE SEQUENCE [LARGE SCALE GENOMIC DNA]</scope>
    <source>
        <strain>Hd-rR</strain>
    </source>
</reference>
<evidence type="ECO:0000313" key="3">
    <source>
        <dbReference type="Proteomes" id="UP000265180"/>
    </source>
</evidence>
<proteinExistence type="predicted"/>
<dbReference type="PROSITE" id="PS50878">
    <property type="entry name" value="RT_POL"/>
    <property type="match status" value="1"/>
</dbReference>
<dbReference type="Pfam" id="PF00078">
    <property type="entry name" value="RVT_1"/>
    <property type="match status" value="1"/>
</dbReference>
<organism evidence="2 3">
    <name type="scientific">Oryzias latipes</name>
    <name type="common">Japanese rice fish</name>
    <name type="synonym">Japanese killifish</name>
    <dbReference type="NCBI Taxonomy" id="8090"/>
    <lineage>
        <taxon>Eukaryota</taxon>
        <taxon>Metazoa</taxon>
        <taxon>Chordata</taxon>
        <taxon>Craniata</taxon>
        <taxon>Vertebrata</taxon>
        <taxon>Euteleostomi</taxon>
        <taxon>Actinopterygii</taxon>
        <taxon>Neopterygii</taxon>
        <taxon>Teleostei</taxon>
        <taxon>Neoteleostei</taxon>
        <taxon>Acanthomorphata</taxon>
        <taxon>Ovalentaria</taxon>
        <taxon>Atherinomorphae</taxon>
        <taxon>Beloniformes</taxon>
        <taxon>Adrianichthyidae</taxon>
        <taxon>Oryziinae</taxon>
        <taxon>Oryzias</taxon>
    </lineage>
</organism>
<accession>A0A3P9L8G6</accession>